<dbReference type="Gene3D" id="1.25.10.10">
    <property type="entry name" value="Leucine-rich Repeat Variant"/>
    <property type="match status" value="1"/>
</dbReference>
<dbReference type="VEuPathDB" id="TrichDB:TVAGG3_0043510"/>
<sequence length="834" mass="95447">MEELLTQIEAALSSISDPDDRGRDTAKQKLGDFRHKQNVMDFVPIILRSKYSIQLRRIACQILEQHIKDMWLFSEEANKLEEIQILIQYIESNINDTEIFNDLQSILAEITLFDEFKTYKNFYTDIFSHSVPYYRALSTFATNLIEYKSEIAAFLQIRDDLIRNIPQLIQKVIEGFPALPAVKAFNSIVSFSSWDILKQANFNKIIDNVCPAAFVPIINTLLLQDIDKQTLKQGFNAISTIASSVEENILEITPLLTRYFKFFEEPDTISSLHHIHEALLKFEYIELSDYWEFFALHVSHDKSRKQLHAQTISKLLEIISYSIVVPPCYDDSETDSDDQQFAQQSAIICSLYRLDREPAFSFVFKIFNELLQDFNVDTFNSNIWLIYSMKKSNFSKVLLDLTKFFNQAIKEQPKNSCLMKGFLFTAREVLSSLKLNEKLLNYIFGNSLQLIKLSSMQYECVTLLDEFAKNGKLCQNTMAAISNSYLRPKSIKYLCHAAGLTDPQQSIGILNQTFADILSKGTFPEESVDKLSIYISGLAGLVQANSSAPCSYIVDHSSVLNQWFVELCSRFKATEDQNLLDIISNYAIIASYYGGSLITLLLENFMNISPKYATPDMFNAFQSLVRKETDNSLLENLKQNVIISTEVMFYNKIPLEKEVMDSVCQLLVFIAQNRFDFLYQDDILFLIYALIGSGYPAVVSTTLAAIFEAASKILNDVSFQSFSDNFWGILYNMLKVLISDASFIDIIEMSYALERISTVARPTVDGTLQIAQHLVHDFPSCNHIIKPQLIKDLISGDRKIILSLLLYVVSVARDIQLDTLSNIIERRKFRLKYV</sequence>
<name>A2E9S8_TRIV3</name>
<dbReference type="EMBL" id="DS113335">
    <property type="protein sequence ID" value="EAY10613.1"/>
    <property type="molecule type" value="Genomic_DNA"/>
</dbReference>
<evidence type="ECO:0008006" key="4">
    <source>
        <dbReference type="Google" id="ProtNLM"/>
    </source>
</evidence>
<dbReference type="RefSeq" id="XP_001322836.1">
    <property type="nucleotide sequence ID" value="XM_001322801.1"/>
</dbReference>
<proteinExistence type="predicted"/>
<evidence type="ECO:0000313" key="3">
    <source>
        <dbReference type="Proteomes" id="UP000001542"/>
    </source>
</evidence>
<accession>A2E9S8</accession>
<dbReference type="InParanoid" id="A2E9S8"/>
<protein>
    <recommendedName>
        <fullName evidence="4">Importin N-terminal domain-containing protein</fullName>
    </recommendedName>
</protein>
<evidence type="ECO:0000256" key="1">
    <source>
        <dbReference type="SAM" id="Phobius"/>
    </source>
</evidence>
<dbReference type="InterPro" id="IPR011989">
    <property type="entry name" value="ARM-like"/>
</dbReference>
<reference evidence="2" key="1">
    <citation type="submission" date="2006-10" db="EMBL/GenBank/DDBJ databases">
        <authorList>
            <person name="Amadeo P."/>
            <person name="Zhao Q."/>
            <person name="Wortman J."/>
            <person name="Fraser-Liggett C."/>
            <person name="Carlton J."/>
        </authorList>
    </citation>
    <scope>NUCLEOTIDE SEQUENCE</scope>
    <source>
        <strain evidence="2">G3</strain>
    </source>
</reference>
<dbReference type="KEGG" id="tva:4768548"/>
<organism evidence="2 3">
    <name type="scientific">Trichomonas vaginalis (strain ATCC PRA-98 / G3)</name>
    <dbReference type="NCBI Taxonomy" id="412133"/>
    <lineage>
        <taxon>Eukaryota</taxon>
        <taxon>Metamonada</taxon>
        <taxon>Parabasalia</taxon>
        <taxon>Trichomonadida</taxon>
        <taxon>Trichomonadidae</taxon>
        <taxon>Trichomonas</taxon>
    </lineage>
</organism>
<feature type="transmembrane region" description="Helical" evidence="1">
    <location>
        <begin position="683"/>
        <end position="706"/>
    </location>
</feature>
<dbReference type="InterPro" id="IPR016024">
    <property type="entry name" value="ARM-type_fold"/>
</dbReference>
<dbReference type="Proteomes" id="UP000001542">
    <property type="component" value="Unassembled WGS sequence"/>
</dbReference>
<reference evidence="2" key="2">
    <citation type="journal article" date="2007" name="Science">
        <title>Draft genome sequence of the sexually transmitted pathogen Trichomonas vaginalis.</title>
        <authorList>
            <person name="Carlton J.M."/>
            <person name="Hirt R.P."/>
            <person name="Silva J.C."/>
            <person name="Delcher A.L."/>
            <person name="Schatz M."/>
            <person name="Zhao Q."/>
            <person name="Wortman J.R."/>
            <person name="Bidwell S.L."/>
            <person name="Alsmark U.C.M."/>
            <person name="Besteiro S."/>
            <person name="Sicheritz-Ponten T."/>
            <person name="Noel C.J."/>
            <person name="Dacks J.B."/>
            <person name="Foster P.G."/>
            <person name="Simillion C."/>
            <person name="Van de Peer Y."/>
            <person name="Miranda-Saavedra D."/>
            <person name="Barton G.J."/>
            <person name="Westrop G.D."/>
            <person name="Mueller S."/>
            <person name="Dessi D."/>
            <person name="Fiori P.L."/>
            <person name="Ren Q."/>
            <person name="Paulsen I."/>
            <person name="Zhang H."/>
            <person name="Bastida-Corcuera F.D."/>
            <person name="Simoes-Barbosa A."/>
            <person name="Brown M.T."/>
            <person name="Hayes R.D."/>
            <person name="Mukherjee M."/>
            <person name="Okumura C.Y."/>
            <person name="Schneider R."/>
            <person name="Smith A.J."/>
            <person name="Vanacova S."/>
            <person name="Villalvazo M."/>
            <person name="Haas B.J."/>
            <person name="Pertea M."/>
            <person name="Feldblyum T.V."/>
            <person name="Utterback T.R."/>
            <person name="Shu C.L."/>
            <person name="Osoegawa K."/>
            <person name="de Jong P.J."/>
            <person name="Hrdy I."/>
            <person name="Horvathova L."/>
            <person name="Zubacova Z."/>
            <person name="Dolezal P."/>
            <person name="Malik S.B."/>
            <person name="Logsdon J.M. Jr."/>
            <person name="Henze K."/>
            <person name="Gupta A."/>
            <person name="Wang C.C."/>
            <person name="Dunne R.L."/>
            <person name="Upcroft J.A."/>
            <person name="Upcroft P."/>
            <person name="White O."/>
            <person name="Salzberg S.L."/>
            <person name="Tang P."/>
            <person name="Chiu C.-H."/>
            <person name="Lee Y.-S."/>
            <person name="Embley T.M."/>
            <person name="Coombs G.H."/>
            <person name="Mottram J.C."/>
            <person name="Tachezy J."/>
            <person name="Fraser-Liggett C.M."/>
            <person name="Johnson P.J."/>
        </authorList>
    </citation>
    <scope>NUCLEOTIDE SEQUENCE [LARGE SCALE GENOMIC DNA]</scope>
    <source>
        <strain evidence="2">G3</strain>
    </source>
</reference>
<dbReference type="SUPFAM" id="SSF48371">
    <property type="entry name" value="ARM repeat"/>
    <property type="match status" value="1"/>
</dbReference>
<dbReference type="AlphaFoldDB" id="A2E9S8"/>
<keyword evidence="1" id="KW-0812">Transmembrane</keyword>
<gene>
    <name evidence="2" type="ORF">TVAG_282130</name>
</gene>
<dbReference type="SMR" id="A2E9S8"/>
<evidence type="ECO:0000313" key="2">
    <source>
        <dbReference type="EMBL" id="EAY10613.1"/>
    </source>
</evidence>
<keyword evidence="1" id="KW-1133">Transmembrane helix</keyword>
<keyword evidence="3" id="KW-1185">Reference proteome</keyword>
<dbReference type="VEuPathDB" id="TrichDB:TVAG_282130"/>
<keyword evidence="1" id="KW-0472">Membrane</keyword>